<sequence length="759" mass="85370">MANDPSCLGIDINDRSTWLIDPEKLSGEQMDRFTGVKRWPSGGRTGAKRRKPEGNCNSSGEFHSRISPVITGSHARSFYHDPRDKIPSDLRDQDGFVGAEHCCDRCQLMTGTLEGLRSLVSPAGYQHFTCDQLRKEADASGCPFCELAMRNGVIRIRSISEEDNAADGHPFRRSPRLRGLKASIPLDPLRNSNGNTLHHHELGVLAFQESPVAPYVVGRRPDKKLTPDLVQQLCKWFGDCQDGHYGHESCPRRCSPKLPTRVVDIGDIDGTPFRLRTNQTETRGQYVALSYCWGGDQPYKTTKANLDSYAQEIDPEILPKTLSDAIKVCRILAIRYIWIDALCIVQDDQQDKAREIGQMGKIYKNATLTIMAASAKSVYTGFLDDAKIDAPEAKLPWHLDQDSFGSIFVRTDFSGRAYFLDEEPIFKRAWTLQEMLLSSRIIMFDSYQATLKCGRNDFWPAMPTYLRPQTRLGSASSRSLSNTLHEFHLERLAKEYLEKPSILKEQNVEGFDLDTCEFSNQCRMWAAVMTEYSRRDLAVLDDRFPALAGITEELQKIWGGEFVAGFWKDSLVQHLGWVGGVVMNEQYAGNQWERRLEGPSWSWMSHPSSVSIDPVVITDVEVLGYEVELAFPGQPFGPVKWGSLALAARTMPLSALRTRLQFRENDDPIWKRVSSIMPAAMDGIALDFPARGVPEGELKALALGLTFDVTKEYCVTFLVLRRLECDTYERIGQAVLHTGSNDDAKAIMSQAKMEVVVIE</sequence>
<protein>
    <submittedName>
        <fullName evidence="1">Uncharacterized protein</fullName>
    </submittedName>
</protein>
<comment type="caution">
    <text evidence="1">The sequence shown here is derived from an EMBL/GenBank/DDBJ whole genome shotgun (WGS) entry which is preliminary data.</text>
</comment>
<name>A0ACC2ID26_9PEZI</name>
<dbReference type="Proteomes" id="UP001153334">
    <property type="component" value="Unassembled WGS sequence"/>
</dbReference>
<reference evidence="1" key="1">
    <citation type="submission" date="2022-11" db="EMBL/GenBank/DDBJ databases">
        <title>Genome Sequence of Nemania bipapillata.</title>
        <authorList>
            <person name="Buettner E."/>
        </authorList>
    </citation>
    <scope>NUCLEOTIDE SEQUENCE</scope>
    <source>
        <strain evidence="1">CP14</strain>
    </source>
</reference>
<evidence type="ECO:0000313" key="1">
    <source>
        <dbReference type="EMBL" id="KAJ8113101.1"/>
    </source>
</evidence>
<keyword evidence="2" id="KW-1185">Reference proteome</keyword>
<accession>A0ACC2ID26</accession>
<organism evidence="1 2">
    <name type="scientific">Nemania bipapillata</name>
    <dbReference type="NCBI Taxonomy" id="110536"/>
    <lineage>
        <taxon>Eukaryota</taxon>
        <taxon>Fungi</taxon>
        <taxon>Dikarya</taxon>
        <taxon>Ascomycota</taxon>
        <taxon>Pezizomycotina</taxon>
        <taxon>Sordariomycetes</taxon>
        <taxon>Xylariomycetidae</taxon>
        <taxon>Xylariales</taxon>
        <taxon>Xylariaceae</taxon>
        <taxon>Nemania</taxon>
    </lineage>
</organism>
<dbReference type="EMBL" id="JAPESX010001570">
    <property type="protein sequence ID" value="KAJ8113101.1"/>
    <property type="molecule type" value="Genomic_DNA"/>
</dbReference>
<gene>
    <name evidence="1" type="ORF">ONZ43_g5230</name>
</gene>
<proteinExistence type="predicted"/>
<evidence type="ECO:0000313" key="2">
    <source>
        <dbReference type="Proteomes" id="UP001153334"/>
    </source>
</evidence>